<name>A0AAF5HYY0_STRER</name>
<keyword evidence="4" id="KW-1185">Reference proteome</keyword>
<dbReference type="InterPro" id="IPR002181">
    <property type="entry name" value="Fibrinogen_a/b/g_C_dom"/>
</dbReference>
<accession>A0AAF5HYY0</accession>
<keyword evidence="1" id="KW-1015">Disulfide bond</keyword>
<dbReference type="Pfam" id="PF00147">
    <property type="entry name" value="Fibrinogen_C"/>
    <property type="match status" value="1"/>
</dbReference>
<dbReference type="WBParaSite" id="TCONS_00003873.p1">
    <property type="protein sequence ID" value="TCONS_00003873.p1"/>
    <property type="gene ID" value="XLOC_000564"/>
</dbReference>
<reference evidence="5" key="1">
    <citation type="submission" date="2024-02" db="UniProtKB">
        <authorList>
            <consortium name="WormBaseParasite"/>
        </authorList>
    </citation>
    <scope>IDENTIFICATION</scope>
</reference>
<feature type="transmembrane region" description="Helical" evidence="2">
    <location>
        <begin position="65"/>
        <end position="90"/>
    </location>
</feature>
<evidence type="ECO:0000256" key="2">
    <source>
        <dbReference type="SAM" id="Phobius"/>
    </source>
</evidence>
<dbReference type="SMART" id="SM00186">
    <property type="entry name" value="FBG"/>
    <property type="match status" value="1"/>
</dbReference>
<feature type="domain" description="Fibrinogen C-terminal" evidence="3">
    <location>
        <begin position="261"/>
        <end position="472"/>
    </location>
</feature>
<dbReference type="InterPro" id="IPR014716">
    <property type="entry name" value="Fibrinogen_a/b/g_C_1"/>
</dbReference>
<keyword evidence="2" id="KW-0472">Membrane</keyword>
<dbReference type="GO" id="GO:0005615">
    <property type="term" value="C:extracellular space"/>
    <property type="evidence" value="ECO:0007669"/>
    <property type="project" value="TreeGrafter"/>
</dbReference>
<evidence type="ECO:0000313" key="5">
    <source>
        <dbReference type="WBParaSite" id="TCONS_00003873.p1"/>
    </source>
</evidence>
<organism evidence="4 5">
    <name type="scientific">Strongyloides stercoralis</name>
    <name type="common">Threadworm</name>
    <dbReference type="NCBI Taxonomy" id="6248"/>
    <lineage>
        <taxon>Eukaryota</taxon>
        <taxon>Metazoa</taxon>
        <taxon>Ecdysozoa</taxon>
        <taxon>Nematoda</taxon>
        <taxon>Chromadorea</taxon>
        <taxon>Rhabditida</taxon>
        <taxon>Tylenchina</taxon>
        <taxon>Panagrolaimomorpha</taxon>
        <taxon>Strongyloidoidea</taxon>
        <taxon>Strongyloididae</taxon>
        <taxon>Strongyloides</taxon>
    </lineage>
</organism>
<evidence type="ECO:0000313" key="4">
    <source>
        <dbReference type="Proteomes" id="UP000035681"/>
    </source>
</evidence>
<dbReference type="Gene3D" id="3.90.215.10">
    <property type="entry name" value="Gamma Fibrinogen, chain A, domain 1"/>
    <property type="match status" value="1"/>
</dbReference>
<protein>
    <submittedName>
        <fullName evidence="5">Eukaryotic translation initiation factor 3 subunit K</fullName>
    </submittedName>
</protein>
<keyword evidence="2" id="KW-1133">Transmembrane helix</keyword>
<evidence type="ECO:0000256" key="1">
    <source>
        <dbReference type="ARBA" id="ARBA00023157"/>
    </source>
</evidence>
<dbReference type="SUPFAM" id="SSF56496">
    <property type="entry name" value="Fibrinogen C-terminal domain-like"/>
    <property type="match status" value="1"/>
</dbReference>
<sequence length="524" mass="60720">VLKNSTRKVILLLLFVEKPDGDVDDITMDNFFPPNDSLLDNPKDYLNETLYGLEEQYKPASRKKFYLGITIGIIFFLLVVFGLFYLLVYMPDDKYDLVRREAIFDRISPINMYQEHRNYQDYLFRPEEVSMDILNHYPTLDYRPIAVTESTIDEVLPVTLATTTTTTKKTTTKEQGIFTIVTTVSPAVKKIKEIYIFNVSVKANDPIEKEVTVKYEDNALKKQVQANTDSNDVMKRMYNFSSYIQDPFGSTINSYEKLNNVAYDVPRSSCSEIKAAGPSSNGVYNLVINKKKVRAICDMKAHLGPYMVLQRRVSSDVIFWNKTFKDYQFGFGDPSTNYWLGLEHLYQYQEYLKSSSKRKDFVLLLRIELRTNPCNSSNSNCHTGNMLMPTYFWHEYKMKLGGPDDFYRLNIESIQGNLSTQNDYFVNVNNGRKFTTVDVDNDDIARINCAERYSSGGWWYHKCSHANLNGIYPDPKDVKTKFGMKWRYSSPMKLNSASNVEAKWDVRPDATLMLIKPLMKTKYL</sequence>
<dbReference type="Proteomes" id="UP000035681">
    <property type="component" value="Unplaced"/>
</dbReference>
<proteinExistence type="predicted"/>
<dbReference type="AlphaFoldDB" id="A0AAF5HYY0"/>
<dbReference type="PANTHER" id="PTHR19143">
    <property type="entry name" value="FIBRINOGEN/TENASCIN/ANGIOPOEITIN"/>
    <property type="match status" value="1"/>
</dbReference>
<evidence type="ECO:0000259" key="3">
    <source>
        <dbReference type="PROSITE" id="PS51406"/>
    </source>
</evidence>
<dbReference type="InterPro" id="IPR050373">
    <property type="entry name" value="Fibrinogen_C-term_domain"/>
</dbReference>
<dbReference type="InterPro" id="IPR036056">
    <property type="entry name" value="Fibrinogen-like_C"/>
</dbReference>
<keyword evidence="2" id="KW-0812">Transmembrane</keyword>
<dbReference type="PROSITE" id="PS51406">
    <property type="entry name" value="FIBRINOGEN_C_2"/>
    <property type="match status" value="1"/>
</dbReference>
<dbReference type="Gene3D" id="4.10.530.10">
    <property type="entry name" value="Gamma-fibrinogen Carboxyl Terminal Fragment, domain 2"/>
    <property type="match status" value="1"/>
</dbReference>
<dbReference type="PROSITE" id="PS00514">
    <property type="entry name" value="FIBRINOGEN_C_1"/>
    <property type="match status" value="1"/>
</dbReference>
<dbReference type="InterPro" id="IPR020837">
    <property type="entry name" value="Fibrinogen_CS"/>
</dbReference>